<dbReference type="CDD" id="cd04301">
    <property type="entry name" value="NAT_SF"/>
    <property type="match status" value="1"/>
</dbReference>
<organism evidence="3 4">
    <name type="scientific">Shewanella algae</name>
    <dbReference type="NCBI Taxonomy" id="38313"/>
    <lineage>
        <taxon>Bacteria</taxon>
        <taxon>Pseudomonadati</taxon>
        <taxon>Pseudomonadota</taxon>
        <taxon>Gammaproteobacteria</taxon>
        <taxon>Alteromonadales</taxon>
        <taxon>Shewanellaceae</taxon>
        <taxon>Shewanella</taxon>
    </lineage>
</organism>
<dbReference type="Pfam" id="PF13673">
    <property type="entry name" value="Acetyltransf_10"/>
    <property type="match status" value="1"/>
</dbReference>
<reference evidence="2" key="2">
    <citation type="submission" date="2021-05" db="EMBL/GenBank/DDBJ databases">
        <title>Molecular characterization for Shewanella algae harboring chromosomal blaOXA-55-like strains isolated from clinical and environment sample.</title>
        <authorList>
            <person name="Ohama Y."/>
            <person name="Aoki K."/>
            <person name="Harada S."/>
            <person name="Moriya K."/>
            <person name="Ishii Y."/>
            <person name="Tateda K."/>
        </authorList>
    </citation>
    <scope>NUCLEOTIDE SEQUENCE</scope>
    <source>
        <strain evidence="2">TUM17379</strain>
    </source>
</reference>
<evidence type="ECO:0000259" key="1">
    <source>
        <dbReference type="PROSITE" id="PS51186"/>
    </source>
</evidence>
<dbReference type="KEGG" id="salg:BS332_17635"/>
<dbReference type="AlphaFoldDB" id="A0A380BV73"/>
<dbReference type="SUPFAM" id="SSF55729">
    <property type="entry name" value="Acyl-CoA N-acyltransferases (Nat)"/>
    <property type="match status" value="1"/>
</dbReference>
<name>A0A380BV73_9GAMM</name>
<gene>
    <name evidence="3" type="ORF">NCTC10738_03995</name>
    <name evidence="2" type="ORF">TUM17379_20710</name>
</gene>
<dbReference type="InterPro" id="IPR000182">
    <property type="entry name" value="GNAT_dom"/>
</dbReference>
<dbReference type="GO" id="GO:0016747">
    <property type="term" value="F:acyltransferase activity, transferring groups other than amino-acyl groups"/>
    <property type="evidence" value="ECO:0007669"/>
    <property type="project" value="InterPro"/>
</dbReference>
<feature type="domain" description="N-acetyltransferase" evidence="1">
    <location>
        <begin position="8"/>
        <end position="159"/>
    </location>
</feature>
<keyword evidence="4" id="KW-1185">Reference proteome</keyword>
<dbReference type="GeneID" id="93809168"/>
<dbReference type="EMBL" id="AP024613">
    <property type="protein sequence ID" value="BCV45053.1"/>
    <property type="molecule type" value="Genomic_DNA"/>
</dbReference>
<dbReference type="RefSeq" id="WP_037436570.1">
    <property type="nucleotide sequence ID" value="NZ_AP024609.1"/>
</dbReference>
<dbReference type="PROSITE" id="PS51186">
    <property type="entry name" value="GNAT"/>
    <property type="match status" value="1"/>
</dbReference>
<sequence length="159" mass="17448">MATNTSSTSIRIANSADAQAISDLIIPQTRKFVLPSCGVQVHAMLLDSMSPASVSGYLNGDYRYHLAVNDSGELLGVVGMRENRHLYHLFVREDAAGQGLARRLWDVARKACLDKGNEGKFTVNSAVTAENVYLKFGFKRIDGVREREGMVDIPMSLTL</sequence>
<evidence type="ECO:0000313" key="2">
    <source>
        <dbReference type="EMBL" id="BCV45053.1"/>
    </source>
</evidence>
<evidence type="ECO:0000313" key="3">
    <source>
        <dbReference type="EMBL" id="SUJ07716.1"/>
    </source>
</evidence>
<protein>
    <submittedName>
        <fullName evidence="2">N-acetyltransferase GCN5</fullName>
    </submittedName>
</protein>
<evidence type="ECO:0000313" key="4">
    <source>
        <dbReference type="Proteomes" id="UP000254069"/>
    </source>
</evidence>
<proteinExistence type="predicted"/>
<accession>A0A380BV73</accession>
<dbReference type="EMBL" id="UGYO01000002">
    <property type="protein sequence ID" value="SUJ07716.1"/>
    <property type="molecule type" value="Genomic_DNA"/>
</dbReference>
<reference evidence="3 4" key="1">
    <citation type="submission" date="2018-06" db="EMBL/GenBank/DDBJ databases">
        <authorList>
            <consortium name="Pathogen Informatics"/>
            <person name="Doyle S."/>
        </authorList>
    </citation>
    <scope>NUCLEOTIDE SEQUENCE [LARGE SCALE GENOMIC DNA]</scope>
    <source>
        <strain evidence="3 4">NCTC10738</strain>
    </source>
</reference>
<dbReference type="Gene3D" id="3.40.630.30">
    <property type="match status" value="1"/>
</dbReference>
<dbReference type="Proteomes" id="UP000254069">
    <property type="component" value="Unassembled WGS sequence"/>
</dbReference>
<dbReference type="Proteomes" id="UP000825078">
    <property type="component" value="Chromosome"/>
</dbReference>
<dbReference type="InterPro" id="IPR016181">
    <property type="entry name" value="Acyl_CoA_acyltransferase"/>
</dbReference>